<protein>
    <submittedName>
        <fullName evidence="2">Uncharacterized protein</fullName>
    </submittedName>
</protein>
<gene>
    <name evidence="2" type="ORF">PFTANZ_04338</name>
</gene>
<dbReference type="Proteomes" id="UP000030708">
    <property type="component" value="Unassembled WGS sequence"/>
</dbReference>
<evidence type="ECO:0000256" key="1">
    <source>
        <dbReference type="SAM" id="MobiDB-lite"/>
    </source>
</evidence>
<feature type="compositionally biased region" description="Basic and acidic residues" evidence="1">
    <location>
        <begin position="163"/>
        <end position="173"/>
    </location>
</feature>
<feature type="region of interest" description="Disordered" evidence="1">
    <location>
        <begin position="102"/>
        <end position="187"/>
    </location>
</feature>
<evidence type="ECO:0000313" key="3">
    <source>
        <dbReference type="Proteomes" id="UP000030708"/>
    </source>
</evidence>
<feature type="compositionally biased region" description="Low complexity" evidence="1">
    <location>
        <begin position="177"/>
        <end position="187"/>
    </location>
</feature>
<dbReference type="AlphaFoldDB" id="A0A024W377"/>
<feature type="compositionally biased region" description="Basic and acidic residues" evidence="1">
    <location>
        <begin position="102"/>
        <end position="116"/>
    </location>
</feature>
<organism evidence="2 3">
    <name type="scientific">Plasmodium falciparum Tanzania</name>
    <name type="common">2000708</name>
    <dbReference type="NCBI Taxonomy" id="1036725"/>
    <lineage>
        <taxon>Eukaryota</taxon>
        <taxon>Sar</taxon>
        <taxon>Alveolata</taxon>
        <taxon>Apicomplexa</taxon>
        <taxon>Aconoidasida</taxon>
        <taxon>Haemosporida</taxon>
        <taxon>Plasmodiidae</taxon>
        <taxon>Plasmodium</taxon>
        <taxon>Plasmodium (Laverania)</taxon>
    </lineage>
</organism>
<feature type="compositionally biased region" description="Polar residues" evidence="1">
    <location>
        <begin position="341"/>
        <end position="351"/>
    </location>
</feature>
<name>A0A024W377_PLAFA</name>
<feature type="compositionally biased region" description="Basic and acidic residues" evidence="1">
    <location>
        <begin position="144"/>
        <end position="156"/>
    </location>
</feature>
<feature type="compositionally biased region" description="Basic and acidic residues" evidence="1">
    <location>
        <begin position="125"/>
        <end position="137"/>
    </location>
</feature>
<reference evidence="2 3" key="1">
    <citation type="submission" date="2013-02" db="EMBL/GenBank/DDBJ databases">
        <title>The Genome Annotation of Plasmodium falciparum Tanzania (2000708).</title>
        <authorList>
            <consortium name="The Broad Institute Genome Sequencing Platform"/>
            <consortium name="The Broad Institute Genome Sequencing Center for Infectious Disease"/>
            <person name="Neafsey D."/>
            <person name="Hoffman S."/>
            <person name="Volkman S."/>
            <person name="Rosenthal P."/>
            <person name="Walker B."/>
            <person name="Young S.K."/>
            <person name="Zeng Q."/>
            <person name="Gargeya S."/>
            <person name="Fitzgerald M."/>
            <person name="Haas B."/>
            <person name="Abouelleil A."/>
            <person name="Allen A.W."/>
            <person name="Alvarado L."/>
            <person name="Arachchi H.M."/>
            <person name="Berlin A.M."/>
            <person name="Chapman S.B."/>
            <person name="Gainer-Dewar J."/>
            <person name="Goldberg J."/>
            <person name="Griggs A."/>
            <person name="Gujja S."/>
            <person name="Hansen M."/>
            <person name="Howarth C."/>
            <person name="Imamovic A."/>
            <person name="Ireland A."/>
            <person name="Larimer J."/>
            <person name="McCowan C."/>
            <person name="Murphy C."/>
            <person name="Pearson M."/>
            <person name="Poon T.W."/>
            <person name="Priest M."/>
            <person name="Roberts A."/>
            <person name="Saif S."/>
            <person name="Shea T."/>
            <person name="Sisk P."/>
            <person name="Sykes S."/>
            <person name="Wortman J."/>
            <person name="Nusbaum C."/>
            <person name="Birren B."/>
        </authorList>
    </citation>
    <scope>NUCLEOTIDE SEQUENCE [LARGE SCALE GENOMIC DNA]</scope>
    <source>
        <strain evidence="3">Tanzania (2000708)</strain>
    </source>
</reference>
<reference evidence="2 3" key="2">
    <citation type="submission" date="2013-02" db="EMBL/GenBank/DDBJ databases">
        <title>The Genome Sequence of Plasmodium falciparum Tanzania (2000708).</title>
        <authorList>
            <consortium name="The Broad Institute Genome Sequencing Platform"/>
            <consortium name="The Broad Institute Genome Sequencing Center for Infectious Disease"/>
            <person name="Neafsey D."/>
            <person name="Cheeseman I."/>
            <person name="Volkman S."/>
            <person name="Adams J."/>
            <person name="Walker B."/>
            <person name="Young S.K."/>
            <person name="Zeng Q."/>
            <person name="Gargeya S."/>
            <person name="Fitzgerald M."/>
            <person name="Haas B."/>
            <person name="Abouelleil A."/>
            <person name="Alvarado L."/>
            <person name="Arachchi H.M."/>
            <person name="Berlin A.M."/>
            <person name="Chapman S.B."/>
            <person name="Dewar J."/>
            <person name="Goldberg J."/>
            <person name="Griggs A."/>
            <person name="Gujja S."/>
            <person name="Hansen M."/>
            <person name="Howarth C."/>
            <person name="Imamovic A."/>
            <person name="Larimer J."/>
            <person name="McCowan C."/>
            <person name="Murphy C."/>
            <person name="Neiman D."/>
            <person name="Pearson M."/>
            <person name="Priest M."/>
            <person name="Roberts A."/>
            <person name="Saif S."/>
            <person name="Shea T."/>
            <person name="Sisk P."/>
            <person name="Sykes S."/>
            <person name="Wortman J."/>
            <person name="Nusbaum C."/>
            <person name="Birren B."/>
        </authorList>
    </citation>
    <scope>NUCLEOTIDE SEQUENCE [LARGE SCALE GENOMIC DNA]</scope>
    <source>
        <strain evidence="3">Tanzania (2000708)</strain>
    </source>
</reference>
<dbReference type="EMBL" id="KI926500">
    <property type="protein sequence ID" value="ETW34965.1"/>
    <property type="molecule type" value="Genomic_DNA"/>
</dbReference>
<proteinExistence type="predicted"/>
<evidence type="ECO:0000313" key="2">
    <source>
        <dbReference type="EMBL" id="ETW34965.1"/>
    </source>
</evidence>
<feature type="region of interest" description="Disordered" evidence="1">
    <location>
        <begin position="338"/>
        <end position="358"/>
    </location>
</feature>
<sequence length="358" mass="41653">MIKMMIKMMMMKMMIKMMMKMMIKMMMVMMMKMTMKMMMMMVKMMMTITIMKDRKNIPEDDHITNNNYSNDVNRYAENKYNNENILSPRFGYSTSNNDAFKNADKLSESNSSKDEISEYSLMENKNSKKDNGEENKGKVQFFKAQKDDSNNIMDKKDKKKKENIKEKNEETGKNKSSRSSSNSSLLDNINRDMNINHKHESSDNEYDDDDKEIIKLSDDKTDNKKISSFHSNNYDHEYNKKNAKSGISSNFIEDKKSTSIFSKKSKMREENSSNSVEIIRLSSFKSRNDLKKKKIGGNNDKDDSLSCDNISNGYLSETKKDDYSYYNYVQSILPFGILGNKGSNDSYSSNSIKEDEKT</sequence>
<accession>A0A024W377</accession>